<feature type="domain" description="AAA+ ATPase" evidence="1">
    <location>
        <begin position="260"/>
        <end position="570"/>
    </location>
</feature>
<reference evidence="2 3" key="1">
    <citation type="submission" date="2021-05" db="EMBL/GenBank/DDBJ databases">
        <title>The draft genome of Geobacter chapellei DSM 13688.</title>
        <authorList>
            <person name="Xu Z."/>
            <person name="Masuda Y."/>
            <person name="Itoh H."/>
            <person name="Senoo K."/>
        </authorList>
    </citation>
    <scope>NUCLEOTIDE SEQUENCE [LARGE SCALE GENOMIC DNA]</scope>
    <source>
        <strain evidence="2 3">DSM 13688</strain>
    </source>
</reference>
<dbReference type="Pfam" id="PF07728">
    <property type="entry name" value="AAA_5"/>
    <property type="match status" value="1"/>
</dbReference>
<dbReference type="RefSeq" id="WP_214296411.1">
    <property type="nucleotide sequence ID" value="NZ_JAHDYS010000002.1"/>
</dbReference>
<dbReference type="Gene3D" id="3.40.50.300">
    <property type="entry name" value="P-loop containing nucleotide triphosphate hydrolases"/>
    <property type="match status" value="1"/>
</dbReference>
<dbReference type="PANTHER" id="PTHR37291">
    <property type="entry name" value="5-METHYLCYTOSINE-SPECIFIC RESTRICTION ENZYME B"/>
    <property type="match status" value="1"/>
</dbReference>
<dbReference type="EMBL" id="JAHDYS010000002">
    <property type="protein sequence ID" value="MBT1070698.1"/>
    <property type="molecule type" value="Genomic_DNA"/>
</dbReference>
<dbReference type="PANTHER" id="PTHR37291:SF1">
    <property type="entry name" value="TYPE IV METHYL-DIRECTED RESTRICTION ENZYME ECOKMCRB SUBUNIT"/>
    <property type="match status" value="1"/>
</dbReference>
<evidence type="ECO:0000313" key="3">
    <source>
        <dbReference type="Proteomes" id="UP000784128"/>
    </source>
</evidence>
<accession>A0ABS5U4V3</accession>
<keyword evidence="3" id="KW-1185">Reference proteome</keyword>
<evidence type="ECO:0000259" key="1">
    <source>
        <dbReference type="SMART" id="SM00382"/>
    </source>
</evidence>
<dbReference type="InterPro" id="IPR011704">
    <property type="entry name" value="ATPase_dyneun-rel_AAA"/>
</dbReference>
<proteinExistence type="predicted"/>
<name>A0ABS5U4V3_9BACT</name>
<dbReference type="InterPro" id="IPR027417">
    <property type="entry name" value="P-loop_NTPase"/>
</dbReference>
<organism evidence="2 3">
    <name type="scientific">Pelotalea chapellei</name>
    <dbReference type="NCBI Taxonomy" id="44671"/>
    <lineage>
        <taxon>Bacteria</taxon>
        <taxon>Pseudomonadati</taxon>
        <taxon>Thermodesulfobacteriota</taxon>
        <taxon>Desulfuromonadia</taxon>
        <taxon>Geobacterales</taxon>
        <taxon>Geobacteraceae</taxon>
        <taxon>Pelotalea</taxon>
    </lineage>
</organism>
<sequence length="717" mass="81353">MINIAELKKLFLSEFPEFKTFADCGTGYTDGEDHYKRVTSQLLHDLFDEWVAADSGALSVQDFKEKLKQLLVKKLPGLSYPQNFISWRDEALFYNEILATEASTRAFMSLLHALWKAAGTDLTIDEPLQNLLAWLKENGSPAFISKAIPTFFLCFWNPKQHIFIKPSIFDGFLRRIGETHLGGGKFLTVAEYKRVLALMDTLKEELAEFQPRDMIDLQSFYYSVQSAKENKPVAATPPAHTTAGTPSASDAPTPAAALIIPLNLILYGPPGTGKTYLLQNEYFPLFTTSKTQQSRESFLEKLVAELSWWQVVALVLLDLKKARVPEIYQHPLLQAKDRIMAQKNSRAMIWAMLQTHTVTDCPHVLYTKRLEPLIFAKDSSGSWTVDAELVQTEVPELLSFQQAIAKFQPAEEEVQRYSFLTFHQSYCYEEFVEGIKPVVDAEVGGAIGYAVMDGIFKQAVTKAMADPQQPHALFIDEINRANISKVFGELITLLEADKRMSWDAAAEQWTGGLQVRLPYTHSQNPAEPLFGVPDNLYVIGTMNTADRSIALLDTALRRRFEFREIMPRPDVIRLAGIADIPTPDGEDTIDLEKLLEAVNDRIEFLYDRDHRIGHAYFLGLKSYEDLERVFLTKIIPLLQEYFYEDWEKIQLVFDDLEDTTDTDGRPKSKENAIISYRLVRVGSLFGASDSHLSARRIYEVPPQIAPESIMKIYKGEL</sequence>
<dbReference type="InterPro" id="IPR052934">
    <property type="entry name" value="Methyl-DNA_Rec/Restrict_Enz"/>
</dbReference>
<gene>
    <name evidence="2" type="ORF">KJB30_02775</name>
</gene>
<dbReference type="InterPro" id="IPR003593">
    <property type="entry name" value="AAA+_ATPase"/>
</dbReference>
<dbReference type="SMART" id="SM00382">
    <property type="entry name" value="AAA"/>
    <property type="match status" value="1"/>
</dbReference>
<protein>
    <submittedName>
        <fullName evidence="2">AAA family ATPase</fullName>
    </submittedName>
</protein>
<evidence type="ECO:0000313" key="2">
    <source>
        <dbReference type="EMBL" id="MBT1070698.1"/>
    </source>
</evidence>
<dbReference type="SUPFAM" id="SSF52540">
    <property type="entry name" value="P-loop containing nucleoside triphosphate hydrolases"/>
    <property type="match status" value="1"/>
</dbReference>
<comment type="caution">
    <text evidence="2">The sequence shown here is derived from an EMBL/GenBank/DDBJ whole genome shotgun (WGS) entry which is preliminary data.</text>
</comment>
<dbReference type="Proteomes" id="UP000784128">
    <property type="component" value="Unassembled WGS sequence"/>
</dbReference>